<feature type="transmembrane region" description="Helical" evidence="9">
    <location>
        <begin position="68"/>
        <end position="86"/>
    </location>
</feature>
<proteinExistence type="inferred from homology"/>
<dbReference type="EMBL" id="MCGE01000019">
    <property type="protein sequence ID" value="ORZ12340.1"/>
    <property type="molecule type" value="Genomic_DNA"/>
</dbReference>
<dbReference type="Gene3D" id="1.20.1080.10">
    <property type="entry name" value="Glycerol uptake facilitator protein"/>
    <property type="match status" value="1"/>
</dbReference>
<evidence type="ECO:0000256" key="9">
    <source>
        <dbReference type="SAM" id="Phobius"/>
    </source>
</evidence>
<evidence type="ECO:0000256" key="1">
    <source>
        <dbReference type="ARBA" id="ARBA00004141"/>
    </source>
</evidence>
<dbReference type="Proteomes" id="UP000193560">
    <property type="component" value="Unassembled WGS sequence"/>
</dbReference>
<dbReference type="OrthoDB" id="3222at2759"/>
<dbReference type="STRING" id="90262.A0A1X2I9S4"/>
<feature type="transmembrane region" description="Helical" evidence="9">
    <location>
        <begin position="223"/>
        <end position="243"/>
    </location>
</feature>
<dbReference type="InterPro" id="IPR000425">
    <property type="entry name" value="MIP"/>
</dbReference>
<feature type="transmembrane region" description="Helical" evidence="9">
    <location>
        <begin position="107"/>
        <end position="128"/>
    </location>
</feature>
<gene>
    <name evidence="10" type="ORF">BCR42DRAFT_453680</name>
</gene>
<feature type="compositionally biased region" description="Polar residues" evidence="8">
    <location>
        <begin position="297"/>
        <end position="324"/>
    </location>
</feature>
<feature type="transmembrane region" description="Helical" evidence="9">
    <location>
        <begin position="148"/>
        <end position="171"/>
    </location>
</feature>
<sequence>MMERQSLKEVCFGKGNDVQRPNLKMDLVAGFAEFVAMTIFIFLALGGVQAALESAYGPSASASQIQSVAFSFGAAVTVGLFMACPYSEGALNPAVLLSLMLCRKVNWLRGLFMFIGELVGAILGAYFANFVTANELQGVNLLKPGFNYAQGFFAELLLTCVLCVVILFVIVEDQYSAPSCNPFVVGITLFMIHLVGTPIDGTSVNPARSFGPAIVTGKWANHWIFWFGPLIGAFFAFLIYSAFKVARSMSRSINLEKDEFMAENTRWPSNQPPGSSPRANPGNFSPNNQPPPVNQPIANYSTNQQPSDLPSNQQSTNRVANQPV</sequence>
<accession>A0A1X2I9S4</accession>
<evidence type="ECO:0000256" key="6">
    <source>
        <dbReference type="ARBA" id="ARBA00023136"/>
    </source>
</evidence>
<comment type="subcellular location">
    <subcellularLocation>
        <location evidence="1">Membrane</location>
        <topology evidence="1">Multi-pass membrane protein</topology>
    </subcellularLocation>
</comment>
<evidence type="ECO:0000256" key="5">
    <source>
        <dbReference type="ARBA" id="ARBA00022989"/>
    </source>
</evidence>
<keyword evidence="3 7" id="KW-0813">Transport</keyword>
<evidence type="ECO:0000313" key="10">
    <source>
        <dbReference type="EMBL" id="ORZ12340.1"/>
    </source>
</evidence>
<comment type="caution">
    <text evidence="10">The sequence shown here is derived from an EMBL/GenBank/DDBJ whole genome shotgun (WGS) entry which is preliminary data.</text>
</comment>
<keyword evidence="4 7" id="KW-0812">Transmembrane</keyword>
<comment type="similarity">
    <text evidence="2 7">Belongs to the MIP/aquaporin (TC 1.A.8) family.</text>
</comment>
<dbReference type="GO" id="GO:0005886">
    <property type="term" value="C:plasma membrane"/>
    <property type="evidence" value="ECO:0007669"/>
    <property type="project" value="TreeGrafter"/>
</dbReference>
<evidence type="ECO:0000256" key="8">
    <source>
        <dbReference type="SAM" id="MobiDB-lite"/>
    </source>
</evidence>
<dbReference type="PANTHER" id="PTHR19139:SF199">
    <property type="entry name" value="MIP17260P"/>
    <property type="match status" value="1"/>
</dbReference>
<keyword evidence="6 9" id="KW-0472">Membrane</keyword>
<organism evidence="10 11">
    <name type="scientific">Absidia repens</name>
    <dbReference type="NCBI Taxonomy" id="90262"/>
    <lineage>
        <taxon>Eukaryota</taxon>
        <taxon>Fungi</taxon>
        <taxon>Fungi incertae sedis</taxon>
        <taxon>Mucoromycota</taxon>
        <taxon>Mucoromycotina</taxon>
        <taxon>Mucoromycetes</taxon>
        <taxon>Mucorales</taxon>
        <taxon>Cunninghamellaceae</taxon>
        <taxon>Absidia</taxon>
    </lineage>
</organism>
<dbReference type="Pfam" id="PF00230">
    <property type="entry name" value="MIP"/>
    <property type="match status" value="1"/>
</dbReference>
<evidence type="ECO:0000256" key="4">
    <source>
        <dbReference type="ARBA" id="ARBA00022692"/>
    </source>
</evidence>
<dbReference type="SUPFAM" id="SSF81338">
    <property type="entry name" value="Aquaporin-like"/>
    <property type="match status" value="1"/>
</dbReference>
<name>A0A1X2I9S4_9FUNG</name>
<dbReference type="GO" id="GO:0015250">
    <property type="term" value="F:water channel activity"/>
    <property type="evidence" value="ECO:0007669"/>
    <property type="project" value="TreeGrafter"/>
</dbReference>
<evidence type="ECO:0000256" key="2">
    <source>
        <dbReference type="ARBA" id="ARBA00006175"/>
    </source>
</evidence>
<dbReference type="AlphaFoldDB" id="A0A1X2I9S4"/>
<feature type="transmembrane region" description="Helical" evidence="9">
    <location>
        <begin position="27"/>
        <end position="48"/>
    </location>
</feature>
<dbReference type="InterPro" id="IPR034294">
    <property type="entry name" value="Aquaporin_transptr"/>
</dbReference>
<feature type="region of interest" description="Disordered" evidence="8">
    <location>
        <begin position="264"/>
        <end position="324"/>
    </location>
</feature>
<evidence type="ECO:0000313" key="11">
    <source>
        <dbReference type="Proteomes" id="UP000193560"/>
    </source>
</evidence>
<keyword evidence="11" id="KW-1185">Reference proteome</keyword>
<keyword evidence="5 9" id="KW-1133">Transmembrane helix</keyword>
<reference evidence="10 11" key="1">
    <citation type="submission" date="2016-07" db="EMBL/GenBank/DDBJ databases">
        <title>Pervasive Adenine N6-methylation of Active Genes in Fungi.</title>
        <authorList>
            <consortium name="DOE Joint Genome Institute"/>
            <person name="Mondo S.J."/>
            <person name="Dannebaum R.O."/>
            <person name="Kuo R.C."/>
            <person name="Labutti K."/>
            <person name="Haridas S."/>
            <person name="Kuo A."/>
            <person name="Salamov A."/>
            <person name="Ahrendt S.R."/>
            <person name="Lipzen A."/>
            <person name="Sullivan W."/>
            <person name="Andreopoulos W.B."/>
            <person name="Clum A."/>
            <person name="Lindquist E."/>
            <person name="Daum C."/>
            <person name="Ramamoorthy G.K."/>
            <person name="Gryganskyi A."/>
            <person name="Culley D."/>
            <person name="Magnuson J.K."/>
            <person name="James T.Y."/>
            <person name="O'Malley M.A."/>
            <person name="Stajich J.E."/>
            <person name="Spatafora J.W."/>
            <person name="Visel A."/>
            <person name="Grigoriev I.V."/>
        </authorList>
    </citation>
    <scope>NUCLEOTIDE SEQUENCE [LARGE SCALE GENOMIC DNA]</scope>
    <source>
        <strain evidence="10 11">NRRL 1336</strain>
    </source>
</reference>
<dbReference type="PANTHER" id="PTHR19139">
    <property type="entry name" value="AQUAPORIN TRANSPORTER"/>
    <property type="match status" value="1"/>
</dbReference>
<evidence type="ECO:0000256" key="7">
    <source>
        <dbReference type="RuleBase" id="RU000477"/>
    </source>
</evidence>
<dbReference type="InterPro" id="IPR023271">
    <property type="entry name" value="Aquaporin-like"/>
</dbReference>
<evidence type="ECO:0000256" key="3">
    <source>
        <dbReference type="ARBA" id="ARBA00022448"/>
    </source>
</evidence>
<protein>
    <submittedName>
        <fullName evidence="10">Aquaporin-like protein</fullName>
    </submittedName>
</protein>
<dbReference type="PRINTS" id="PR00783">
    <property type="entry name" value="MINTRINSICP"/>
</dbReference>
<feature type="transmembrane region" description="Helical" evidence="9">
    <location>
        <begin position="183"/>
        <end position="203"/>
    </location>
</feature>